<dbReference type="EMBL" id="AVOT02034389">
    <property type="protein sequence ID" value="MBW0528478.1"/>
    <property type="molecule type" value="Genomic_DNA"/>
</dbReference>
<proteinExistence type="predicted"/>
<sequence length="80" mass="8688">MEADWSSPPKLLTRSCRLNQAEMPSRSPTHRLPLPTDCGATKLIKGAVSKGSCGAELSPALRGFRNTRAEEALRSQASHR</sequence>
<dbReference type="Proteomes" id="UP000765509">
    <property type="component" value="Unassembled WGS sequence"/>
</dbReference>
<name>A0A9Q3F005_9BASI</name>
<evidence type="ECO:0000313" key="1">
    <source>
        <dbReference type="EMBL" id="MBW0528478.1"/>
    </source>
</evidence>
<gene>
    <name evidence="1" type="ORF">O181_068193</name>
</gene>
<accession>A0A9Q3F005</accession>
<evidence type="ECO:0000313" key="2">
    <source>
        <dbReference type="Proteomes" id="UP000765509"/>
    </source>
</evidence>
<comment type="caution">
    <text evidence="1">The sequence shown here is derived from an EMBL/GenBank/DDBJ whole genome shotgun (WGS) entry which is preliminary data.</text>
</comment>
<organism evidence="1 2">
    <name type="scientific">Austropuccinia psidii MF-1</name>
    <dbReference type="NCBI Taxonomy" id="1389203"/>
    <lineage>
        <taxon>Eukaryota</taxon>
        <taxon>Fungi</taxon>
        <taxon>Dikarya</taxon>
        <taxon>Basidiomycota</taxon>
        <taxon>Pucciniomycotina</taxon>
        <taxon>Pucciniomycetes</taxon>
        <taxon>Pucciniales</taxon>
        <taxon>Sphaerophragmiaceae</taxon>
        <taxon>Austropuccinia</taxon>
    </lineage>
</organism>
<protein>
    <submittedName>
        <fullName evidence="1">Uncharacterized protein</fullName>
    </submittedName>
</protein>
<reference evidence="1" key="1">
    <citation type="submission" date="2021-03" db="EMBL/GenBank/DDBJ databases">
        <title>Draft genome sequence of rust myrtle Austropuccinia psidii MF-1, a brazilian biotype.</title>
        <authorList>
            <person name="Quecine M.C."/>
            <person name="Pachon D.M.R."/>
            <person name="Bonatelli M.L."/>
            <person name="Correr F.H."/>
            <person name="Franceschini L.M."/>
            <person name="Leite T.F."/>
            <person name="Margarido G.R.A."/>
            <person name="Almeida C.A."/>
            <person name="Ferrarezi J.A."/>
            <person name="Labate C.A."/>
        </authorList>
    </citation>
    <scope>NUCLEOTIDE SEQUENCE</scope>
    <source>
        <strain evidence="1">MF-1</strain>
    </source>
</reference>
<dbReference type="AlphaFoldDB" id="A0A9Q3F005"/>
<keyword evidence="2" id="KW-1185">Reference proteome</keyword>